<feature type="region of interest" description="Disordered" evidence="5">
    <location>
        <begin position="1"/>
        <end position="44"/>
    </location>
</feature>
<dbReference type="GO" id="GO:0003729">
    <property type="term" value="F:mRNA binding"/>
    <property type="evidence" value="ECO:0007669"/>
    <property type="project" value="TreeGrafter"/>
</dbReference>
<dbReference type="GO" id="GO:0007399">
    <property type="term" value="P:nervous system development"/>
    <property type="evidence" value="ECO:0007669"/>
    <property type="project" value="InterPro"/>
</dbReference>
<sequence>MQNAQVQSAETAHEVQSNSQPNNVSTDTEKSGQSENDNKSCTSSQYYLNKDPIFTSPISVKPKTQEPERFTDNRIYVSNIPFSFRQEDLAAMFYPYGKVLDVDIVTNDRGSKGFGFVTLDSIAACERARAALHESHVQGRIIEVRRATPTRKKVPNNVNSEIIPPPKLQVDLRAPHSLWQPEPDNKENFQFAAPYSPSIIVPTPHEMMYEHAMQRVPFSCAMHPNRGRHRCTKHHNLKLSANGQYYLNNGVSTSDDSLLNCLGISDSERRQLKKQQEFLAMIMRKENQQSEYAFPSGPPTPTPTPKSPEMTLLEAAVNNQFHDELASLLGNNMHQPLSRLFPMYPPRKSESVTSGIRTSESDATSDEESSGRNLWTPNTSPDILASLYDGCSSSMSKF</sequence>
<evidence type="ECO:0000313" key="7">
    <source>
        <dbReference type="EMBL" id="CAB3396839.1"/>
    </source>
</evidence>
<dbReference type="InterPro" id="IPR000504">
    <property type="entry name" value="RRM_dom"/>
</dbReference>
<dbReference type="SMART" id="SM00360">
    <property type="entry name" value="RRM"/>
    <property type="match status" value="1"/>
</dbReference>
<feature type="domain" description="RRM" evidence="6">
    <location>
        <begin position="73"/>
        <end position="149"/>
    </location>
</feature>
<dbReference type="OrthoDB" id="5382468at2759"/>
<dbReference type="GO" id="GO:0005634">
    <property type="term" value="C:nucleus"/>
    <property type="evidence" value="ECO:0007669"/>
    <property type="project" value="UniProtKB-SubCell"/>
</dbReference>
<feature type="compositionally biased region" description="Polar residues" evidence="5">
    <location>
        <begin position="1"/>
        <end position="26"/>
    </location>
</feature>
<keyword evidence="8" id="KW-1185">Reference proteome</keyword>
<dbReference type="PANTHER" id="PTHR15597:SF44">
    <property type="entry name" value="PIP-1"/>
    <property type="match status" value="1"/>
</dbReference>
<accession>A0A8S1EGP0</accession>
<dbReference type="InterPro" id="IPR035979">
    <property type="entry name" value="RBD_domain_sf"/>
</dbReference>
<organism evidence="7 8">
    <name type="scientific">Caenorhabditis bovis</name>
    <dbReference type="NCBI Taxonomy" id="2654633"/>
    <lineage>
        <taxon>Eukaryota</taxon>
        <taxon>Metazoa</taxon>
        <taxon>Ecdysozoa</taxon>
        <taxon>Nematoda</taxon>
        <taxon>Chromadorea</taxon>
        <taxon>Rhabditida</taxon>
        <taxon>Rhabditina</taxon>
        <taxon>Rhabditomorpha</taxon>
        <taxon>Rhabditoidea</taxon>
        <taxon>Rhabditidae</taxon>
        <taxon>Peloderinae</taxon>
        <taxon>Caenorhabditis</taxon>
    </lineage>
</organism>
<evidence type="ECO:0000256" key="2">
    <source>
        <dbReference type="ARBA" id="ARBA00022884"/>
    </source>
</evidence>
<evidence type="ECO:0000259" key="6">
    <source>
        <dbReference type="PROSITE" id="PS50102"/>
    </source>
</evidence>
<dbReference type="FunFam" id="3.30.70.330:FF:000956">
    <property type="entry name" value="Protein CBR-SPN-4"/>
    <property type="match status" value="1"/>
</dbReference>
<dbReference type="SUPFAM" id="SSF54928">
    <property type="entry name" value="RNA-binding domain, RBD"/>
    <property type="match status" value="1"/>
</dbReference>
<protein>
    <recommendedName>
        <fullName evidence="6">RRM domain-containing protein</fullName>
    </recommendedName>
</protein>
<comment type="subcellular location">
    <subcellularLocation>
        <location evidence="1">Nucleus</location>
    </subcellularLocation>
</comment>
<dbReference type="PANTHER" id="PTHR15597">
    <property type="entry name" value="ATAXIN 2-BINDING PROTEIN 1-RELATED"/>
    <property type="match status" value="1"/>
</dbReference>
<keyword evidence="2 4" id="KW-0694">RNA-binding</keyword>
<gene>
    <name evidence="7" type="ORF">CBOVIS_LOCUS341</name>
</gene>
<feature type="compositionally biased region" description="Polar residues" evidence="5">
    <location>
        <begin position="371"/>
        <end position="380"/>
    </location>
</feature>
<feature type="compositionally biased region" description="Basic and acidic residues" evidence="5">
    <location>
        <begin position="27"/>
        <end position="38"/>
    </location>
</feature>
<evidence type="ECO:0000256" key="4">
    <source>
        <dbReference type="PROSITE-ProRule" id="PRU00176"/>
    </source>
</evidence>
<feature type="region of interest" description="Disordered" evidence="5">
    <location>
        <begin position="340"/>
        <end position="380"/>
    </location>
</feature>
<dbReference type="Proteomes" id="UP000494206">
    <property type="component" value="Unassembled WGS sequence"/>
</dbReference>
<evidence type="ECO:0000313" key="8">
    <source>
        <dbReference type="Proteomes" id="UP000494206"/>
    </source>
</evidence>
<dbReference type="EMBL" id="CADEPM010000001">
    <property type="protein sequence ID" value="CAB3396839.1"/>
    <property type="molecule type" value="Genomic_DNA"/>
</dbReference>
<dbReference type="GO" id="GO:0005737">
    <property type="term" value="C:cytoplasm"/>
    <property type="evidence" value="ECO:0007669"/>
    <property type="project" value="TreeGrafter"/>
</dbReference>
<dbReference type="Gene3D" id="3.30.70.330">
    <property type="match status" value="1"/>
</dbReference>
<dbReference type="Pfam" id="PF00076">
    <property type="entry name" value="RRM_1"/>
    <property type="match status" value="1"/>
</dbReference>
<dbReference type="AlphaFoldDB" id="A0A8S1EGP0"/>
<name>A0A8S1EGP0_9PELO</name>
<reference evidence="7 8" key="1">
    <citation type="submission" date="2020-04" db="EMBL/GenBank/DDBJ databases">
        <authorList>
            <person name="Laetsch R D."/>
            <person name="Stevens L."/>
            <person name="Kumar S."/>
            <person name="Blaxter L. M."/>
        </authorList>
    </citation>
    <scope>NUCLEOTIDE SEQUENCE [LARGE SCALE GENOMIC DNA]</scope>
</reference>
<dbReference type="InterPro" id="IPR047131">
    <property type="entry name" value="RBFOX1-like"/>
</dbReference>
<dbReference type="PROSITE" id="PS50102">
    <property type="entry name" value="RRM"/>
    <property type="match status" value="1"/>
</dbReference>
<evidence type="ECO:0000256" key="3">
    <source>
        <dbReference type="ARBA" id="ARBA00023242"/>
    </source>
</evidence>
<evidence type="ECO:0000256" key="5">
    <source>
        <dbReference type="SAM" id="MobiDB-lite"/>
    </source>
</evidence>
<evidence type="ECO:0000256" key="1">
    <source>
        <dbReference type="ARBA" id="ARBA00004123"/>
    </source>
</evidence>
<comment type="caution">
    <text evidence="7">The sequence shown here is derived from an EMBL/GenBank/DDBJ whole genome shotgun (WGS) entry which is preliminary data.</text>
</comment>
<dbReference type="InterPro" id="IPR012677">
    <property type="entry name" value="Nucleotide-bd_a/b_plait_sf"/>
</dbReference>
<keyword evidence="3" id="KW-0539">Nucleus</keyword>
<proteinExistence type="predicted"/>
<dbReference type="GO" id="GO:0000381">
    <property type="term" value="P:regulation of alternative mRNA splicing, via spliceosome"/>
    <property type="evidence" value="ECO:0007669"/>
    <property type="project" value="InterPro"/>
</dbReference>